<dbReference type="Proteomes" id="UP000504629">
    <property type="component" value="Unplaced"/>
</dbReference>
<gene>
    <name evidence="4" type="primary">LOC114244836</name>
</gene>
<feature type="signal peptide" evidence="2">
    <location>
        <begin position="1"/>
        <end position="22"/>
    </location>
</feature>
<protein>
    <submittedName>
        <fullName evidence="4">Uncharacterized protein LOC114244836</fullName>
    </submittedName>
</protein>
<keyword evidence="1" id="KW-1133">Transmembrane helix</keyword>
<name>A0A6J2JRY8_BOMMA</name>
<dbReference type="PANTHER" id="PTHR21879">
    <property type="entry name" value="FI03362P-RELATED-RELATED"/>
    <property type="match status" value="1"/>
</dbReference>
<feature type="transmembrane region" description="Helical" evidence="1">
    <location>
        <begin position="84"/>
        <end position="103"/>
    </location>
</feature>
<evidence type="ECO:0000313" key="4">
    <source>
        <dbReference type="RefSeq" id="XP_028032551.1"/>
    </source>
</evidence>
<dbReference type="Pfam" id="PF07898">
    <property type="entry name" value="DUF1676"/>
    <property type="match status" value="1"/>
</dbReference>
<keyword evidence="1" id="KW-0472">Membrane</keyword>
<dbReference type="CTD" id="41632"/>
<dbReference type="AlphaFoldDB" id="A0A6J2JRY8"/>
<proteinExistence type="predicted"/>
<reference evidence="4" key="1">
    <citation type="submission" date="2025-08" db="UniProtKB">
        <authorList>
            <consortium name="RefSeq"/>
        </authorList>
    </citation>
    <scope>IDENTIFICATION</scope>
    <source>
        <tissue evidence="4">Silk gland</tissue>
    </source>
</reference>
<dbReference type="PANTHER" id="PTHR21879:SF6">
    <property type="entry name" value="OSIRIS 19, ISOFORM A"/>
    <property type="match status" value="1"/>
</dbReference>
<dbReference type="RefSeq" id="XP_028032551.1">
    <property type="nucleotide sequence ID" value="XM_028176750.1"/>
</dbReference>
<dbReference type="KEGG" id="bman:114244836"/>
<evidence type="ECO:0000256" key="1">
    <source>
        <dbReference type="SAM" id="Phobius"/>
    </source>
</evidence>
<accession>A0A6J2JRY8</accession>
<dbReference type="GO" id="GO:0016020">
    <property type="term" value="C:membrane"/>
    <property type="evidence" value="ECO:0007669"/>
    <property type="project" value="TreeGrafter"/>
</dbReference>
<keyword evidence="2" id="KW-0732">Signal</keyword>
<evidence type="ECO:0000313" key="3">
    <source>
        <dbReference type="Proteomes" id="UP000504629"/>
    </source>
</evidence>
<keyword evidence="1" id="KW-0812">Transmembrane</keyword>
<feature type="chain" id="PRO_5026799305" evidence="2">
    <location>
        <begin position="23"/>
        <end position="161"/>
    </location>
</feature>
<feature type="transmembrane region" description="Helical" evidence="1">
    <location>
        <begin position="109"/>
        <end position="129"/>
    </location>
</feature>
<dbReference type="InterPro" id="IPR012464">
    <property type="entry name" value="DUF1676"/>
</dbReference>
<keyword evidence="3" id="KW-1185">Reference proteome</keyword>
<evidence type="ECO:0000256" key="2">
    <source>
        <dbReference type="SAM" id="SignalP"/>
    </source>
</evidence>
<dbReference type="GeneID" id="114244836"/>
<sequence length="161" mass="18070">MSTPHAQRILCILGFFIVLCSATVPEPQTVHQHEVETKKVELFEGVSVKIPLGKNTSSVMSLEIETDKGDQEGRGKKQKLMQKILPLFIMPFVLQSAIVPLFLSMLKFMLFKSLMVGKLALFLILINAFKNHNSVKGRDSEIANVHYGYHDSGMEYGAYIN</sequence>
<dbReference type="OrthoDB" id="6624538at2759"/>
<organism evidence="3 4">
    <name type="scientific">Bombyx mandarina</name>
    <name type="common">Wild silk moth</name>
    <name type="synonym">Wild silkworm</name>
    <dbReference type="NCBI Taxonomy" id="7092"/>
    <lineage>
        <taxon>Eukaryota</taxon>
        <taxon>Metazoa</taxon>
        <taxon>Ecdysozoa</taxon>
        <taxon>Arthropoda</taxon>
        <taxon>Hexapoda</taxon>
        <taxon>Insecta</taxon>
        <taxon>Pterygota</taxon>
        <taxon>Neoptera</taxon>
        <taxon>Endopterygota</taxon>
        <taxon>Lepidoptera</taxon>
        <taxon>Glossata</taxon>
        <taxon>Ditrysia</taxon>
        <taxon>Bombycoidea</taxon>
        <taxon>Bombycidae</taxon>
        <taxon>Bombycinae</taxon>
        <taxon>Bombyx</taxon>
    </lineage>
</organism>